<proteinExistence type="predicted"/>
<sequence length="288" mass="33031">MDPKVQLAREYCKLLDSKILWLLKFTGYLRFATNNGHIVKRNATTAFVRCLNSIISGNSSAFYMFYVLSWKENYLIQSEVILLMLIAVLQNSILLNIAGPNRNTGLVLLNYCMEIDCHLGIKPTKFMRDIVVRTFLTLSIFIFSFQAIIVTVLVFAYKTPLSIHVVGTIYFTLLFMIYYDICFLLTFYAFLALRVHYLNVAIIKRAGVNADEILKLTRSILNTLEIREPRLSLYGMCFLNTGLVLRFAASIFVYITVQLQILIPAFEETKQEPATLSRNGVFLFGWGF</sequence>
<feature type="transmembrane region" description="Helical" evidence="1">
    <location>
        <begin position="169"/>
        <end position="195"/>
    </location>
</feature>
<evidence type="ECO:0000256" key="1">
    <source>
        <dbReference type="SAM" id="Phobius"/>
    </source>
</evidence>
<feature type="non-terminal residue" evidence="2">
    <location>
        <position position="288"/>
    </location>
</feature>
<gene>
    <name evidence="2" type="ORF">IPOD504_LOCUS12270</name>
</gene>
<feature type="transmembrane region" description="Helical" evidence="1">
    <location>
        <begin position="231"/>
        <end position="255"/>
    </location>
</feature>
<keyword evidence="1" id="KW-0472">Membrane</keyword>
<feature type="transmembrane region" description="Helical" evidence="1">
    <location>
        <begin position="80"/>
        <end position="98"/>
    </location>
</feature>
<reference evidence="2" key="1">
    <citation type="submission" date="2022-03" db="EMBL/GenBank/DDBJ databases">
        <authorList>
            <person name="Martin H S."/>
        </authorList>
    </citation>
    <scope>NUCLEOTIDE SEQUENCE</scope>
</reference>
<organism evidence="2 3">
    <name type="scientific">Iphiclides podalirius</name>
    <name type="common">scarce swallowtail</name>
    <dbReference type="NCBI Taxonomy" id="110791"/>
    <lineage>
        <taxon>Eukaryota</taxon>
        <taxon>Metazoa</taxon>
        <taxon>Ecdysozoa</taxon>
        <taxon>Arthropoda</taxon>
        <taxon>Hexapoda</taxon>
        <taxon>Insecta</taxon>
        <taxon>Pterygota</taxon>
        <taxon>Neoptera</taxon>
        <taxon>Endopterygota</taxon>
        <taxon>Lepidoptera</taxon>
        <taxon>Glossata</taxon>
        <taxon>Ditrysia</taxon>
        <taxon>Papilionoidea</taxon>
        <taxon>Papilionidae</taxon>
        <taxon>Papilioninae</taxon>
        <taxon>Iphiclides</taxon>
    </lineage>
</organism>
<feature type="transmembrane region" description="Helical" evidence="1">
    <location>
        <begin position="135"/>
        <end position="157"/>
    </location>
</feature>
<name>A0ABN8IPF2_9NEOP</name>
<evidence type="ECO:0000313" key="2">
    <source>
        <dbReference type="EMBL" id="CAH2062893.1"/>
    </source>
</evidence>
<accession>A0ABN8IPF2</accession>
<feature type="transmembrane region" description="Helical" evidence="1">
    <location>
        <begin position="46"/>
        <end position="68"/>
    </location>
</feature>
<keyword evidence="3" id="KW-1185">Reference proteome</keyword>
<dbReference type="EMBL" id="OW152815">
    <property type="protein sequence ID" value="CAH2062893.1"/>
    <property type="molecule type" value="Genomic_DNA"/>
</dbReference>
<dbReference type="Proteomes" id="UP000837857">
    <property type="component" value="Chromosome 3"/>
</dbReference>
<evidence type="ECO:0008006" key="4">
    <source>
        <dbReference type="Google" id="ProtNLM"/>
    </source>
</evidence>
<protein>
    <recommendedName>
        <fullName evidence="4">Gustatory receptor</fullName>
    </recommendedName>
</protein>
<keyword evidence="1" id="KW-1133">Transmembrane helix</keyword>
<keyword evidence="1" id="KW-0812">Transmembrane</keyword>
<evidence type="ECO:0000313" key="3">
    <source>
        <dbReference type="Proteomes" id="UP000837857"/>
    </source>
</evidence>